<dbReference type="OrthoDB" id="2145114at2759"/>
<dbReference type="AlphaFoldDB" id="A0A1Y2D9Y2"/>
<evidence type="ECO:0000313" key="2">
    <source>
        <dbReference type="Proteomes" id="UP000193920"/>
    </source>
</evidence>
<name>A0A1Y2D9Y2_9FUNG</name>
<keyword evidence="2" id="KW-1185">Reference proteome</keyword>
<accession>A0A1Y2D9Y2</accession>
<reference evidence="1 2" key="1">
    <citation type="submission" date="2016-08" db="EMBL/GenBank/DDBJ databases">
        <title>A Parts List for Fungal Cellulosomes Revealed by Comparative Genomics.</title>
        <authorList>
            <consortium name="DOE Joint Genome Institute"/>
            <person name="Haitjema C.H."/>
            <person name="Gilmore S.P."/>
            <person name="Henske J.K."/>
            <person name="Solomon K.V."/>
            <person name="De Groot R."/>
            <person name="Kuo A."/>
            <person name="Mondo S.J."/>
            <person name="Salamov A.A."/>
            <person name="Labutti K."/>
            <person name="Zhao Z."/>
            <person name="Chiniquy J."/>
            <person name="Barry K."/>
            <person name="Brewer H.M."/>
            <person name="Purvine S.O."/>
            <person name="Wright A.T."/>
            <person name="Boxma B."/>
            <person name="Van Alen T."/>
            <person name="Hackstein J.H."/>
            <person name="Baker S.E."/>
            <person name="Grigoriev I.V."/>
            <person name="O'Malley M.A."/>
        </authorList>
    </citation>
    <scope>NUCLEOTIDE SEQUENCE [LARGE SCALE GENOMIC DNA]</scope>
    <source>
        <strain evidence="1 2">G1</strain>
    </source>
</reference>
<organism evidence="1 2">
    <name type="scientific">Neocallimastix californiae</name>
    <dbReference type="NCBI Taxonomy" id="1754190"/>
    <lineage>
        <taxon>Eukaryota</taxon>
        <taxon>Fungi</taxon>
        <taxon>Fungi incertae sedis</taxon>
        <taxon>Chytridiomycota</taxon>
        <taxon>Chytridiomycota incertae sedis</taxon>
        <taxon>Neocallimastigomycetes</taxon>
        <taxon>Neocallimastigales</taxon>
        <taxon>Neocallimastigaceae</taxon>
        <taxon>Neocallimastix</taxon>
    </lineage>
</organism>
<sequence length="382" mass="45604">MICFEDLKIYFEDEDIKAFYDEYNTGCNPERLLDIAKKGILLYEPLNPMRLAHPYLVDISVLAHQNYMIMNVDQYNRIKTLVVSDQYNDQYNNSLVFNLLIINKTFIDFYINDDEFIEYLMHNDSNNQFVNYNYVRIIHKLVEYGYADKNLVKEFFSDASLTNSPDFSIGNESPLFECIQNDVFSTYDKESIENCEELLNLQNHFYVNNSIEECLNILNEYNLIMNNEDMVSEEDYKNIVKLMLANDGDIDDIRMNECCALDIFNKSKRNTYLLENINDINMIYFFQENSYLFNKFDVSSTFEKFPVSFPIKIMKKYSTVFVNYINKNTFEYHNKYISELMNNCKNDEFIEILNSFGYMNPDVIENLPLYHRKHITNYEKLY</sequence>
<dbReference type="Proteomes" id="UP000193920">
    <property type="component" value="Unassembled WGS sequence"/>
</dbReference>
<dbReference type="EMBL" id="MCOG01000075">
    <property type="protein sequence ID" value="ORY56007.1"/>
    <property type="molecule type" value="Genomic_DNA"/>
</dbReference>
<proteinExistence type="predicted"/>
<gene>
    <name evidence="1" type="ORF">LY90DRAFT_701900</name>
</gene>
<protein>
    <submittedName>
        <fullName evidence="1">Uncharacterized protein</fullName>
    </submittedName>
</protein>
<comment type="caution">
    <text evidence="1">The sequence shown here is derived from an EMBL/GenBank/DDBJ whole genome shotgun (WGS) entry which is preliminary data.</text>
</comment>
<evidence type="ECO:0000313" key="1">
    <source>
        <dbReference type="EMBL" id="ORY56007.1"/>
    </source>
</evidence>